<evidence type="ECO:0000256" key="4">
    <source>
        <dbReference type="ARBA" id="ARBA00022989"/>
    </source>
</evidence>
<dbReference type="EMBL" id="MCFL01000009">
    <property type="protein sequence ID" value="ORZ38244.1"/>
    <property type="molecule type" value="Genomic_DNA"/>
</dbReference>
<dbReference type="AlphaFoldDB" id="A0A1Y2HWB5"/>
<dbReference type="InterPro" id="IPR004254">
    <property type="entry name" value="AdipoR/HlyIII-related"/>
</dbReference>
<evidence type="ECO:0000313" key="9">
    <source>
        <dbReference type="EMBL" id="ORZ38244.1"/>
    </source>
</evidence>
<feature type="compositionally biased region" description="Polar residues" evidence="7">
    <location>
        <begin position="37"/>
        <end position="56"/>
    </location>
</feature>
<organism evidence="9 10">
    <name type="scientific">Catenaria anguillulae PL171</name>
    <dbReference type="NCBI Taxonomy" id="765915"/>
    <lineage>
        <taxon>Eukaryota</taxon>
        <taxon>Fungi</taxon>
        <taxon>Fungi incertae sedis</taxon>
        <taxon>Blastocladiomycota</taxon>
        <taxon>Blastocladiomycetes</taxon>
        <taxon>Blastocladiales</taxon>
        <taxon>Catenariaceae</taxon>
        <taxon>Catenaria</taxon>
    </lineage>
</organism>
<feature type="transmembrane region" description="Helical" evidence="8">
    <location>
        <begin position="373"/>
        <end position="394"/>
    </location>
</feature>
<feature type="transmembrane region" description="Helical" evidence="8">
    <location>
        <begin position="278"/>
        <end position="300"/>
    </location>
</feature>
<name>A0A1Y2HWB5_9FUNG</name>
<feature type="compositionally biased region" description="Basic and acidic residues" evidence="7">
    <location>
        <begin position="85"/>
        <end position="94"/>
    </location>
</feature>
<evidence type="ECO:0000256" key="1">
    <source>
        <dbReference type="ARBA" id="ARBA00004141"/>
    </source>
</evidence>
<dbReference type="PANTHER" id="PTHR20855:SF52">
    <property type="entry name" value="ADIPONECTIN RECEPTOR PROTEIN"/>
    <property type="match status" value="1"/>
</dbReference>
<feature type="transmembrane region" description="Helical" evidence="8">
    <location>
        <begin position="415"/>
        <end position="435"/>
    </location>
</feature>
<feature type="transmembrane region" description="Helical" evidence="8">
    <location>
        <begin position="215"/>
        <end position="236"/>
    </location>
</feature>
<dbReference type="GO" id="GO:0038023">
    <property type="term" value="F:signaling receptor activity"/>
    <property type="evidence" value="ECO:0007669"/>
    <property type="project" value="TreeGrafter"/>
</dbReference>
<dbReference type="PANTHER" id="PTHR20855">
    <property type="entry name" value="ADIPOR/PROGESTIN RECEPTOR-RELATED"/>
    <property type="match status" value="1"/>
</dbReference>
<keyword evidence="6" id="KW-0862">Zinc</keyword>
<keyword evidence="10" id="KW-1185">Reference proteome</keyword>
<keyword evidence="6" id="KW-0479">Metal-binding</keyword>
<dbReference type="GO" id="GO:0046872">
    <property type="term" value="F:metal ion binding"/>
    <property type="evidence" value="ECO:0007669"/>
    <property type="project" value="UniProtKB-KW"/>
</dbReference>
<evidence type="ECO:0000313" key="10">
    <source>
        <dbReference type="Proteomes" id="UP000193411"/>
    </source>
</evidence>
<feature type="region of interest" description="Disordered" evidence="7">
    <location>
        <begin position="1"/>
        <end position="57"/>
    </location>
</feature>
<evidence type="ECO:0000256" key="7">
    <source>
        <dbReference type="SAM" id="MobiDB-lite"/>
    </source>
</evidence>
<keyword evidence="5 8" id="KW-0472">Membrane</keyword>
<keyword evidence="4 8" id="KW-1133">Transmembrane helix</keyword>
<evidence type="ECO:0000256" key="6">
    <source>
        <dbReference type="PIRSR" id="PIRSR604254-1"/>
    </source>
</evidence>
<dbReference type="GO" id="GO:0006882">
    <property type="term" value="P:intracellular zinc ion homeostasis"/>
    <property type="evidence" value="ECO:0007669"/>
    <property type="project" value="TreeGrafter"/>
</dbReference>
<dbReference type="GO" id="GO:0016020">
    <property type="term" value="C:membrane"/>
    <property type="evidence" value="ECO:0007669"/>
    <property type="project" value="UniProtKB-SubCell"/>
</dbReference>
<proteinExistence type="inferred from homology"/>
<feature type="transmembrane region" description="Helical" evidence="8">
    <location>
        <begin position="342"/>
        <end position="361"/>
    </location>
</feature>
<sequence>MFLLQSSGRIHHRQGSRTAAIGGSSATSHAPPAAHGISTSASANPIGNVASNSDHAPTTILDDEWSATPIDAVALSIPHSQSFDQLHDDGDDKHSHSRRLAAKKDTPLADSLDPLADDDGPASLALPSSSFDALPKSIDFPTGSPHSYTQPLLVASASSTSTITRLPLYRWAQVPEYLQFNPYILTHYRSGYSFRQAWVSLTALHNETGNIWTHLVPIPVFFYFTFFCTSLFSPLWPDRLVLALYLLSAIKCFACSSMFHACYCINHAVYMQFGCLDYQGISVLISGGAVALTYAAMYAAAPQYAWIKLLAMAGAAGISLVGIVGPKFPIWHTAVFRARRTAIYVSAGLLGTVTPIAWLVFVDGGVPTYANLWWGTNGWKVVVAALVFGVSVYVGKLPERWWPGAFDLVGHSHQWWHVAVVAAVVAHGLFVGQLIQWRVTEGELR</sequence>
<keyword evidence="3 8" id="KW-0812">Transmembrane</keyword>
<feature type="transmembrane region" description="Helical" evidence="8">
    <location>
        <begin position="242"/>
        <end position="266"/>
    </location>
</feature>
<feature type="transmembrane region" description="Helical" evidence="8">
    <location>
        <begin position="306"/>
        <end position="330"/>
    </location>
</feature>
<feature type="region of interest" description="Disordered" evidence="7">
    <location>
        <begin position="82"/>
        <end position="119"/>
    </location>
</feature>
<protein>
    <submittedName>
        <fullName evidence="9">Hemolysin-III related-domain-containing protein</fullName>
    </submittedName>
</protein>
<evidence type="ECO:0000256" key="2">
    <source>
        <dbReference type="ARBA" id="ARBA00007018"/>
    </source>
</evidence>
<feature type="binding site" evidence="6">
    <location>
        <position position="260"/>
    </location>
    <ligand>
        <name>Zn(2+)</name>
        <dbReference type="ChEBI" id="CHEBI:29105"/>
    </ligand>
</feature>
<evidence type="ECO:0000256" key="3">
    <source>
        <dbReference type="ARBA" id="ARBA00022692"/>
    </source>
</evidence>
<comment type="similarity">
    <text evidence="2">Belongs to the ADIPOR family.</text>
</comment>
<feature type="binding site" evidence="6">
    <location>
        <position position="417"/>
    </location>
    <ligand>
        <name>Zn(2+)</name>
        <dbReference type="ChEBI" id="CHEBI:29105"/>
    </ligand>
</feature>
<feature type="binding site" evidence="6">
    <location>
        <position position="413"/>
    </location>
    <ligand>
        <name>Zn(2+)</name>
        <dbReference type="ChEBI" id="CHEBI:29105"/>
    </ligand>
</feature>
<evidence type="ECO:0000256" key="5">
    <source>
        <dbReference type="ARBA" id="ARBA00023136"/>
    </source>
</evidence>
<dbReference type="OrthoDB" id="529367at2759"/>
<accession>A0A1Y2HWB5</accession>
<dbReference type="STRING" id="765915.A0A1Y2HWB5"/>
<comment type="subcellular location">
    <subcellularLocation>
        <location evidence="1">Membrane</location>
        <topology evidence="1">Multi-pass membrane protein</topology>
    </subcellularLocation>
</comment>
<reference evidence="9 10" key="1">
    <citation type="submission" date="2016-07" db="EMBL/GenBank/DDBJ databases">
        <title>Pervasive Adenine N6-methylation of Active Genes in Fungi.</title>
        <authorList>
            <consortium name="DOE Joint Genome Institute"/>
            <person name="Mondo S.J."/>
            <person name="Dannebaum R.O."/>
            <person name="Kuo R.C."/>
            <person name="Labutti K."/>
            <person name="Haridas S."/>
            <person name="Kuo A."/>
            <person name="Salamov A."/>
            <person name="Ahrendt S.R."/>
            <person name="Lipzen A."/>
            <person name="Sullivan W."/>
            <person name="Andreopoulos W.B."/>
            <person name="Clum A."/>
            <person name="Lindquist E."/>
            <person name="Daum C."/>
            <person name="Ramamoorthy G.K."/>
            <person name="Gryganskyi A."/>
            <person name="Culley D."/>
            <person name="Magnuson J.K."/>
            <person name="James T.Y."/>
            <person name="O'Malley M.A."/>
            <person name="Stajich J.E."/>
            <person name="Spatafora J.W."/>
            <person name="Visel A."/>
            <person name="Grigoriev I.V."/>
        </authorList>
    </citation>
    <scope>NUCLEOTIDE SEQUENCE [LARGE SCALE GENOMIC DNA]</scope>
    <source>
        <strain evidence="9 10">PL171</strain>
    </source>
</reference>
<dbReference type="Proteomes" id="UP000193411">
    <property type="component" value="Unassembled WGS sequence"/>
</dbReference>
<comment type="caution">
    <text evidence="9">The sequence shown here is derived from an EMBL/GenBank/DDBJ whole genome shotgun (WGS) entry which is preliminary data.</text>
</comment>
<feature type="compositionally biased region" description="Low complexity" evidence="7">
    <location>
        <begin position="22"/>
        <end position="36"/>
    </location>
</feature>
<evidence type="ECO:0000256" key="8">
    <source>
        <dbReference type="SAM" id="Phobius"/>
    </source>
</evidence>
<dbReference type="Pfam" id="PF03006">
    <property type="entry name" value="HlyIII"/>
    <property type="match status" value="1"/>
</dbReference>
<gene>
    <name evidence="9" type="ORF">BCR44DRAFT_34055</name>
</gene>